<feature type="domain" description="Pseudouridine synthase I TruA alpha/beta" evidence="6">
    <location>
        <begin position="5"/>
        <end position="102"/>
    </location>
</feature>
<evidence type="ECO:0000256" key="5">
    <source>
        <dbReference type="RuleBase" id="RU003792"/>
    </source>
</evidence>
<evidence type="ECO:0000256" key="4">
    <source>
        <dbReference type="HAMAP-Rule" id="MF_00171"/>
    </source>
</evidence>
<feature type="binding site" evidence="4">
    <location>
        <position position="109"/>
    </location>
    <ligand>
        <name>substrate</name>
    </ligand>
</feature>
<dbReference type="InterPro" id="IPR020094">
    <property type="entry name" value="TruA/RsuA/RluB/E/F_N"/>
</dbReference>
<evidence type="ECO:0000256" key="3">
    <source>
        <dbReference type="ARBA" id="ARBA00023235"/>
    </source>
</evidence>
<reference evidence="7 8" key="1">
    <citation type="submission" date="2013-03" db="EMBL/GenBank/DDBJ databases">
        <title>Salinisphaera dokdonensis CL-ES53 Genome Sequencing.</title>
        <authorList>
            <person name="Li C."/>
            <person name="Lai Q."/>
            <person name="Shao Z."/>
        </authorList>
    </citation>
    <scope>NUCLEOTIDE SEQUENCE [LARGE SCALE GENOMIC DNA]</scope>
    <source>
        <strain evidence="7 8">CL-ES53</strain>
    </source>
</reference>
<dbReference type="RefSeq" id="WP_353108313.1">
    <property type="nucleotide sequence ID" value="NZ_APND01000001.1"/>
</dbReference>
<dbReference type="NCBIfam" id="TIGR00071">
    <property type="entry name" value="hisT_truA"/>
    <property type="match status" value="1"/>
</dbReference>
<comment type="caution">
    <text evidence="4">Lacks conserved residue(s) required for the propagation of feature annotation.</text>
</comment>
<comment type="catalytic activity">
    <reaction evidence="4 5">
        <text>uridine(38/39/40) in tRNA = pseudouridine(38/39/40) in tRNA</text>
        <dbReference type="Rhea" id="RHEA:22376"/>
        <dbReference type="Rhea" id="RHEA-COMP:10085"/>
        <dbReference type="Rhea" id="RHEA-COMP:10087"/>
        <dbReference type="ChEBI" id="CHEBI:65314"/>
        <dbReference type="ChEBI" id="CHEBI:65315"/>
        <dbReference type="EC" id="5.4.99.12"/>
    </reaction>
</comment>
<sequence>MRWAACVEYDGSGYHGWQSQPHASSVQDTLEAALARLANRPVRTICSGRTDTGVHAQGQIVHFDTDAERSERAWLLGTNRYLPDDVALQWVIPVPETFHARFGAIAREYRYWILDRTAPSALWRNRAFHSHNRLDAEAMHAAAQHLVGRHDFSAFRAAACQAKTPWREVSRCDVSRRGDWLRLDVHANAFLHHMVRNIVGTLLPVGRGQNDGNWVAELLAGGDRRRAGMTAPAQGLSLRRVHYGPDFELPPPALDDDGW</sequence>
<dbReference type="EMBL" id="APND01000001">
    <property type="protein sequence ID" value="MES1927673.1"/>
    <property type="molecule type" value="Genomic_DNA"/>
</dbReference>
<keyword evidence="3 4" id="KW-0413">Isomerase</keyword>
<gene>
    <name evidence="4" type="primary">truA</name>
    <name evidence="7" type="ORF">SADO_00415</name>
</gene>
<dbReference type="InterPro" id="IPR020103">
    <property type="entry name" value="PsdUridine_synth_cat_dom_sf"/>
</dbReference>
<dbReference type="SUPFAM" id="SSF55120">
    <property type="entry name" value="Pseudouridine synthase"/>
    <property type="match status" value="1"/>
</dbReference>
<dbReference type="Proteomes" id="UP001460888">
    <property type="component" value="Unassembled WGS sequence"/>
</dbReference>
<dbReference type="PANTHER" id="PTHR11142">
    <property type="entry name" value="PSEUDOURIDYLATE SYNTHASE"/>
    <property type="match status" value="1"/>
</dbReference>
<evidence type="ECO:0000256" key="1">
    <source>
        <dbReference type="ARBA" id="ARBA00009375"/>
    </source>
</evidence>
<dbReference type="PANTHER" id="PTHR11142:SF0">
    <property type="entry name" value="TRNA PSEUDOURIDINE SYNTHASE-LIKE 1"/>
    <property type="match status" value="1"/>
</dbReference>
<keyword evidence="2 4" id="KW-0819">tRNA processing</keyword>
<dbReference type="CDD" id="cd02570">
    <property type="entry name" value="PseudoU_synth_EcTruA"/>
    <property type="match status" value="1"/>
</dbReference>
<keyword evidence="8" id="KW-1185">Reference proteome</keyword>
<accession>A0ABV2AVN8</accession>
<dbReference type="Gene3D" id="3.30.70.660">
    <property type="entry name" value="Pseudouridine synthase I, catalytic domain, C-terminal subdomain"/>
    <property type="match status" value="1"/>
</dbReference>
<evidence type="ECO:0000313" key="7">
    <source>
        <dbReference type="EMBL" id="MES1927673.1"/>
    </source>
</evidence>
<dbReference type="InterPro" id="IPR020095">
    <property type="entry name" value="PsdUridine_synth_TruA_C"/>
</dbReference>
<protein>
    <recommendedName>
        <fullName evidence="4">tRNA pseudouridine synthase A</fullName>
        <ecNumber evidence="4">5.4.99.12</ecNumber>
    </recommendedName>
    <alternativeName>
        <fullName evidence="4">tRNA pseudouridine(38-40) synthase</fullName>
    </alternativeName>
    <alternativeName>
        <fullName evidence="4">tRNA pseudouridylate synthase I</fullName>
    </alternativeName>
    <alternativeName>
        <fullName evidence="4">tRNA-uridine isomerase I</fullName>
    </alternativeName>
</protein>
<name>A0ABV2AVN8_9GAMM</name>
<dbReference type="InterPro" id="IPR001406">
    <property type="entry name" value="PsdUridine_synth_TruA"/>
</dbReference>
<dbReference type="EC" id="5.4.99.12" evidence="4"/>
<dbReference type="HAMAP" id="MF_00171">
    <property type="entry name" value="TruA"/>
    <property type="match status" value="1"/>
</dbReference>
<dbReference type="PIRSF" id="PIRSF001430">
    <property type="entry name" value="tRNA_psdUrid_synth"/>
    <property type="match status" value="1"/>
</dbReference>
<feature type="domain" description="Pseudouridine synthase I TruA alpha/beta" evidence="6">
    <location>
        <begin position="142"/>
        <end position="243"/>
    </location>
</feature>
<comment type="function">
    <text evidence="4">Formation of pseudouridine at positions 38, 39 and 40 in the anticodon stem and loop of transfer RNAs.</text>
</comment>
<dbReference type="Gene3D" id="3.30.70.580">
    <property type="entry name" value="Pseudouridine synthase I, catalytic domain, N-terminal subdomain"/>
    <property type="match status" value="1"/>
</dbReference>
<feature type="active site" description="Nucleophile" evidence="4">
    <location>
        <position position="51"/>
    </location>
</feature>
<comment type="caution">
    <text evidence="7">The sequence shown here is derived from an EMBL/GenBank/DDBJ whole genome shotgun (WGS) entry which is preliminary data.</text>
</comment>
<evidence type="ECO:0000256" key="2">
    <source>
        <dbReference type="ARBA" id="ARBA00022694"/>
    </source>
</evidence>
<comment type="subunit">
    <text evidence="4">Homodimer.</text>
</comment>
<comment type="similarity">
    <text evidence="1 4 5">Belongs to the tRNA pseudouridine synthase TruA family.</text>
</comment>
<dbReference type="InterPro" id="IPR020097">
    <property type="entry name" value="PsdUridine_synth_TruA_a/b_dom"/>
</dbReference>
<evidence type="ECO:0000313" key="8">
    <source>
        <dbReference type="Proteomes" id="UP001460888"/>
    </source>
</evidence>
<evidence type="ECO:0000259" key="6">
    <source>
        <dbReference type="Pfam" id="PF01416"/>
    </source>
</evidence>
<proteinExistence type="inferred from homology"/>
<dbReference type="Pfam" id="PF01416">
    <property type="entry name" value="PseudoU_synth_1"/>
    <property type="match status" value="2"/>
</dbReference>
<organism evidence="7 8">
    <name type="scientific">Salinisphaera dokdonensis CL-ES53</name>
    <dbReference type="NCBI Taxonomy" id="1304272"/>
    <lineage>
        <taxon>Bacteria</taxon>
        <taxon>Pseudomonadati</taxon>
        <taxon>Pseudomonadota</taxon>
        <taxon>Gammaproteobacteria</taxon>
        <taxon>Salinisphaerales</taxon>
        <taxon>Salinisphaeraceae</taxon>
        <taxon>Salinisphaera</taxon>
    </lineage>
</organism>